<evidence type="ECO:0000256" key="1">
    <source>
        <dbReference type="SAM" id="MobiDB-lite"/>
    </source>
</evidence>
<dbReference type="EMBL" id="JACKWZ010000270">
    <property type="protein sequence ID" value="KAF9410278.1"/>
    <property type="molecule type" value="Genomic_DNA"/>
</dbReference>
<proteinExistence type="predicted"/>
<evidence type="ECO:0000313" key="3">
    <source>
        <dbReference type="Proteomes" id="UP000648187"/>
    </source>
</evidence>
<reference evidence="2" key="1">
    <citation type="submission" date="2020-08" db="EMBL/GenBank/DDBJ databases">
        <title>Spodoptera exigua strain:BAW_Kor-Di-RS1 Genome sequencing and assembly.</title>
        <authorList>
            <person name="Kim J."/>
            <person name="Nam H.Y."/>
            <person name="Kwon M."/>
            <person name="Choi J.H."/>
            <person name="Cho S.R."/>
            <person name="Kim G.-H."/>
        </authorList>
    </citation>
    <scope>NUCLEOTIDE SEQUENCE</scope>
    <source>
        <strain evidence="2">BAW_Kor-Di-RS1</strain>
        <tissue evidence="2">Whole-body</tissue>
    </source>
</reference>
<protein>
    <submittedName>
        <fullName evidence="2">Uncharacterized protein</fullName>
    </submittedName>
</protein>
<organism evidence="2 3">
    <name type="scientific">Spodoptera exigua</name>
    <name type="common">Beet armyworm</name>
    <name type="synonym">Noctua fulgens</name>
    <dbReference type="NCBI Taxonomy" id="7107"/>
    <lineage>
        <taxon>Eukaryota</taxon>
        <taxon>Metazoa</taxon>
        <taxon>Ecdysozoa</taxon>
        <taxon>Arthropoda</taxon>
        <taxon>Hexapoda</taxon>
        <taxon>Insecta</taxon>
        <taxon>Pterygota</taxon>
        <taxon>Neoptera</taxon>
        <taxon>Endopterygota</taxon>
        <taxon>Lepidoptera</taxon>
        <taxon>Glossata</taxon>
        <taxon>Ditrysia</taxon>
        <taxon>Noctuoidea</taxon>
        <taxon>Noctuidae</taxon>
        <taxon>Amphipyrinae</taxon>
        <taxon>Spodoptera</taxon>
    </lineage>
</organism>
<feature type="region of interest" description="Disordered" evidence="1">
    <location>
        <begin position="44"/>
        <end position="101"/>
    </location>
</feature>
<comment type="caution">
    <text evidence="2">The sequence shown here is derived from an EMBL/GenBank/DDBJ whole genome shotgun (WGS) entry which is preliminary data.</text>
</comment>
<sequence>MANFVSACALELEYSRSVHLILDAAGELCCDPYTPSLSVEKSPSQWFTMTAATPAKPPPPEKKKTKTKRRKRSQKKKQKENGHTAQFNYIMERPPFTEVEN</sequence>
<evidence type="ECO:0000313" key="2">
    <source>
        <dbReference type="EMBL" id="KAF9410278.1"/>
    </source>
</evidence>
<dbReference type="Proteomes" id="UP000648187">
    <property type="component" value="Unassembled WGS sequence"/>
</dbReference>
<dbReference type="AlphaFoldDB" id="A0A835G976"/>
<accession>A0A835G976</accession>
<keyword evidence="3" id="KW-1185">Reference proteome</keyword>
<gene>
    <name evidence="2" type="ORF">HW555_010585</name>
</gene>
<name>A0A835G976_SPOEX</name>
<feature type="compositionally biased region" description="Basic residues" evidence="1">
    <location>
        <begin position="63"/>
        <end position="78"/>
    </location>
</feature>